<accession>A0A512NMQ9</accession>
<evidence type="ECO:0000313" key="2">
    <source>
        <dbReference type="Proteomes" id="UP000321058"/>
    </source>
</evidence>
<dbReference type="EMBL" id="BKAJ01000155">
    <property type="protein sequence ID" value="GEP60225.1"/>
    <property type="molecule type" value="Genomic_DNA"/>
</dbReference>
<keyword evidence="2" id="KW-1185">Reference proteome</keyword>
<dbReference type="Proteomes" id="UP000321058">
    <property type="component" value="Unassembled WGS sequence"/>
</dbReference>
<proteinExistence type="predicted"/>
<dbReference type="AlphaFoldDB" id="A0A512NMQ9"/>
<protein>
    <submittedName>
        <fullName evidence="1">Uncharacterized protein</fullName>
    </submittedName>
</protein>
<evidence type="ECO:0000313" key="1">
    <source>
        <dbReference type="EMBL" id="GEP60225.1"/>
    </source>
</evidence>
<name>A0A512NMQ9_9HYPH</name>
<gene>
    <name evidence="1" type="ORF">RSO01_73910</name>
</gene>
<organism evidence="1 2">
    <name type="scientific">Reyranella soli</name>
    <dbReference type="NCBI Taxonomy" id="1230389"/>
    <lineage>
        <taxon>Bacteria</taxon>
        <taxon>Pseudomonadati</taxon>
        <taxon>Pseudomonadota</taxon>
        <taxon>Alphaproteobacteria</taxon>
        <taxon>Hyphomicrobiales</taxon>
        <taxon>Reyranellaceae</taxon>
        <taxon>Reyranella</taxon>
    </lineage>
</organism>
<sequence length="152" mass="16509">MVGKRLTQGVADEPADGDVDVSLAQELAVVHDPEQQPSEHQSYGNLGIDSRPAITKAIAIGGYRTSSEQSDKWRCPAMIKGSRSVPKFGKVQWTGDDTAWEAICDLHADSELVAFRESNDTVSIETPDGWRVAAKVGDWIVRTTDGFHIDAA</sequence>
<comment type="caution">
    <text evidence="1">The sequence shown here is derived from an EMBL/GenBank/DDBJ whole genome shotgun (WGS) entry which is preliminary data.</text>
</comment>
<reference evidence="1 2" key="1">
    <citation type="submission" date="2019-07" db="EMBL/GenBank/DDBJ databases">
        <title>Whole genome shotgun sequence of Reyranella soli NBRC 108950.</title>
        <authorList>
            <person name="Hosoyama A."/>
            <person name="Uohara A."/>
            <person name="Ohji S."/>
            <person name="Ichikawa N."/>
        </authorList>
    </citation>
    <scope>NUCLEOTIDE SEQUENCE [LARGE SCALE GENOMIC DNA]</scope>
    <source>
        <strain evidence="1 2">NBRC 108950</strain>
    </source>
</reference>